<comment type="caution">
    <text evidence="3">The sequence shown here is derived from an EMBL/GenBank/DDBJ whole genome shotgun (WGS) entry which is preliminary data.</text>
</comment>
<protein>
    <recommendedName>
        <fullName evidence="4">TIGR02186 family protein</fullName>
    </recommendedName>
</protein>
<evidence type="ECO:0000256" key="2">
    <source>
        <dbReference type="SAM" id="SignalP"/>
    </source>
</evidence>
<keyword evidence="1" id="KW-0812">Transmembrane</keyword>
<accession>A0A7C4MKX9</accession>
<sequence length="259" mass="28498">MVFRKTLTIMFLLVAACCSPVAAADTLVINIDPAAIRIGATYDGSTVRVFGEVSEDCDVVIRMIGETHDLTMKQKGKIFGLLWMNLNTVKMHNVPSFLYVDSSRSFQESVSNDPSYQNLDSLFGLKSLKQVILIEPQTSEDELLFQELLKLKEHEKHYRQFSNVRFGTVENGIKSFEANIDLPPNLSAGPYRMEAYAVRNGQMVAHADTRILVSLAGFPKLLADVAFQHALIYGLMSVIIALVAGLLTGLVFGGGKGAH</sequence>
<name>A0A7C4MKX9_9BACT</name>
<dbReference type="InterPro" id="IPR019088">
    <property type="entry name" value="CHP02186-rel_TM"/>
</dbReference>
<evidence type="ECO:0008006" key="4">
    <source>
        <dbReference type="Google" id="ProtNLM"/>
    </source>
</evidence>
<evidence type="ECO:0000256" key="1">
    <source>
        <dbReference type="SAM" id="Phobius"/>
    </source>
</evidence>
<dbReference type="EMBL" id="DSUH01000070">
    <property type="protein sequence ID" value="HGU31862.1"/>
    <property type="molecule type" value="Genomic_DNA"/>
</dbReference>
<feature type="signal peptide" evidence="2">
    <location>
        <begin position="1"/>
        <end position="23"/>
    </location>
</feature>
<keyword evidence="1" id="KW-1133">Transmembrane helix</keyword>
<organism evidence="3">
    <name type="scientific">Desulfatirhabdium butyrativorans</name>
    <dbReference type="NCBI Taxonomy" id="340467"/>
    <lineage>
        <taxon>Bacteria</taxon>
        <taxon>Pseudomonadati</taxon>
        <taxon>Thermodesulfobacteriota</taxon>
        <taxon>Desulfobacteria</taxon>
        <taxon>Desulfobacterales</taxon>
        <taxon>Desulfatirhabdiaceae</taxon>
        <taxon>Desulfatirhabdium</taxon>
    </lineage>
</organism>
<proteinExistence type="predicted"/>
<dbReference type="PROSITE" id="PS51257">
    <property type="entry name" value="PROKAR_LIPOPROTEIN"/>
    <property type="match status" value="1"/>
</dbReference>
<evidence type="ECO:0000313" key="3">
    <source>
        <dbReference type="EMBL" id="HGU31862.1"/>
    </source>
</evidence>
<feature type="transmembrane region" description="Helical" evidence="1">
    <location>
        <begin position="230"/>
        <end position="253"/>
    </location>
</feature>
<gene>
    <name evidence="3" type="ORF">ENS29_03285</name>
</gene>
<dbReference type="AlphaFoldDB" id="A0A7C4MKX9"/>
<reference evidence="3" key="1">
    <citation type="journal article" date="2020" name="mSystems">
        <title>Genome- and Community-Level Interaction Insights into Carbon Utilization and Element Cycling Functions of Hydrothermarchaeota in Hydrothermal Sediment.</title>
        <authorList>
            <person name="Zhou Z."/>
            <person name="Liu Y."/>
            <person name="Xu W."/>
            <person name="Pan J."/>
            <person name="Luo Z.H."/>
            <person name="Li M."/>
        </authorList>
    </citation>
    <scope>NUCLEOTIDE SEQUENCE [LARGE SCALE GENOMIC DNA]</scope>
    <source>
        <strain evidence="3">SpSt-477</strain>
    </source>
</reference>
<feature type="chain" id="PRO_5028399085" description="TIGR02186 family protein" evidence="2">
    <location>
        <begin position="24"/>
        <end position="259"/>
    </location>
</feature>
<dbReference type="Pfam" id="PF09608">
    <property type="entry name" value="Alph_Pro_TM"/>
    <property type="match status" value="1"/>
</dbReference>
<keyword evidence="2" id="KW-0732">Signal</keyword>
<keyword evidence="1" id="KW-0472">Membrane</keyword>